<feature type="compositionally biased region" description="Basic and acidic residues" evidence="1">
    <location>
        <begin position="1"/>
        <end position="16"/>
    </location>
</feature>
<reference evidence="2 3" key="1">
    <citation type="submission" date="2019-09" db="EMBL/GenBank/DDBJ databases">
        <title>A chromosome-level genome assembly of the Chinese tupelo Nyssa sinensis.</title>
        <authorList>
            <person name="Yang X."/>
            <person name="Kang M."/>
            <person name="Yang Y."/>
            <person name="Xiong H."/>
            <person name="Wang M."/>
            <person name="Zhang Z."/>
            <person name="Wang Z."/>
            <person name="Wu H."/>
            <person name="Ma T."/>
            <person name="Liu J."/>
            <person name="Xi Z."/>
        </authorList>
    </citation>
    <scope>NUCLEOTIDE SEQUENCE [LARGE SCALE GENOMIC DNA]</scope>
    <source>
        <strain evidence="2">J267</strain>
        <tissue evidence="2">Leaf</tissue>
    </source>
</reference>
<keyword evidence="3" id="KW-1185">Reference proteome</keyword>
<proteinExistence type="predicted"/>
<protein>
    <submittedName>
        <fullName evidence="2">Uncharacterized protein</fullName>
    </submittedName>
</protein>
<gene>
    <name evidence="2" type="ORF">F0562_013971</name>
</gene>
<feature type="region of interest" description="Disordered" evidence="1">
    <location>
        <begin position="1"/>
        <end position="20"/>
    </location>
</feature>
<accession>A0A5J4ZM58</accession>
<dbReference type="OrthoDB" id="1402656at2759"/>
<evidence type="ECO:0000313" key="3">
    <source>
        <dbReference type="Proteomes" id="UP000325577"/>
    </source>
</evidence>
<organism evidence="2 3">
    <name type="scientific">Nyssa sinensis</name>
    <dbReference type="NCBI Taxonomy" id="561372"/>
    <lineage>
        <taxon>Eukaryota</taxon>
        <taxon>Viridiplantae</taxon>
        <taxon>Streptophyta</taxon>
        <taxon>Embryophyta</taxon>
        <taxon>Tracheophyta</taxon>
        <taxon>Spermatophyta</taxon>
        <taxon>Magnoliopsida</taxon>
        <taxon>eudicotyledons</taxon>
        <taxon>Gunneridae</taxon>
        <taxon>Pentapetalae</taxon>
        <taxon>asterids</taxon>
        <taxon>Cornales</taxon>
        <taxon>Nyssaceae</taxon>
        <taxon>Nyssa</taxon>
    </lineage>
</organism>
<dbReference type="Proteomes" id="UP000325577">
    <property type="component" value="Linkage Group LG6"/>
</dbReference>
<evidence type="ECO:0000256" key="1">
    <source>
        <dbReference type="SAM" id="MobiDB-lite"/>
    </source>
</evidence>
<name>A0A5J4ZM58_9ASTE</name>
<dbReference type="AlphaFoldDB" id="A0A5J4ZM58"/>
<dbReference type="EMBL" id="CM018049">
    <property type="protein sequence ID" value="KAA8519715.1"/>
    <property type="molecule type" value="Genomic_DNA"/>
</dbReference>
<sequence>MRGGVHIEEGARRDTSSTESDPYCIEACMDVLDSLVDISDGQYHKACTMFLEDKWLTMFIRMPEERKLNWVLKL</sequence>
<evidence type="ECO:0000313" key="2">
    <source>
        <dbReference type="EMBL" id="KAA8519715.1"/>
    </source>
</evidence>